<feature type="transmembrane region" description="Helical" evidence="1">
    <location>
        <begin position="15"/>
        <end position="35"/>
    </location>
</feature>
<evidence type="ECO:0000256" key="1">
    <source>
        <dbReference type="SAM" id="Phobius"/>
    </source>
</evidence>
<keyword evidence="1" id="KW-0812">Transmembrane</keyword>
<reference evidence="3" key="1">
    <citation type="submission" date="2014-08" db="EMBL/GenBank/DDBJ databases">
        <authorList>
            <person name="Moulin L."/>
        </authorList>
    </citation>
    <scope>NUCLEOTIDE SEQUENCE [LARGE SCALE GENOMIC DNA]</scope>
</reference>
<keyword evidence="1" id="KW-1133">Transmembrane helix</keyword>
<gene>
    <name evidence="2" type="ORF">MPL3356_70338</name>
</gene>
<keyword evidence="3" id="KW-1185">Reference proteome</keyword>
<keyword evidence="1" id="KW-0472">Membrane</keyword>
<evidence type="ECO:0000313" key="3">
    <source>
        <dbReference type="Proteomes" id="UP000045285"/>
    </source>
</evidence>
<organism evidence="2 3">
    <name type="scientific">Mesorhizobium plurifarium</name>
    <dbReference type="NCBI Taxonomy" id="69974"/>
    <lineage>
        <taxon>Bacteria</taxon>
        <taxon>Pseudomonadati</taxon>
        <taxon>Pseudomonadota</taxon>
        <taxon>Alphaproteobacteria</taxon>
        <taxon>Hyphomicrobiales</taxon>
        <taxon>Phyllobacteriaceae</taxon>
        <taxon>Mesorhizobium</taxon>
    </lineage>
</organism>
<proteinExistence type="predicted"/>
<dbReference type="EMBL" id="CCMZ01000067">
    <property type="protein sequence ID" value="CDX27903.1"/>
    <property type="molecule type" value="Genomic_DNA"/>
</dbReference>
<name>A0A090ECS4_MESPL</name>
<dbReference type="Proteomes" id="UP000045285">
    <property type="component" value="Unassembled WGS sequence"/>
</dbReference>
<sequence length="36" mass="3688">MENLQGLLAACIEAARPYVIVGAACFIVGLLIGALL</sequence>
<dbReference type="AlphaFoldDB" id="A0A090ECS4"/>
<protein>
    <submittedName>
        <fullName evidence="2">Uncharacterized protein</fullName>
    </submittedName>
</protein>
<evidence type="ECO:0000313" key="2">
    <source>
        <dbReference type="EMBL" id="CDX27903.1"/>
    </source>
</evidence>
<accession>A0A090ECS4</accession>